<dbReference type="PANTHER" id="PTHR38116:SF1">
    <property type="entry name" value="BZIP DOMAIN-CONTAINING PROTEIN"/>
    <property type="match status" value="1"/>
</dbReference>
<sequence length="264" mass="30210">MASHFPSEHHDETLEADAHKERRRVQNRLNQRASRKRKALLSVNNPRSSARKWTVYVDQSHRTVESPASEENTVHFCYLGLDARQNILKKLKDHIYQAFATNTLSSELLLPVTQWNIIRAMSTNATTMGLTMALLAEDIASPFNTPGPSTIDIPPSLQPTYLQKSIMHHPWIDLCPVSSIRDALLRNLHLYSEDELCHDLFGSSGDCSQPTGLLIWGEAWDPFAYEISEKMARKWGWLWSGSTEAFQSTNYWRLQRGETFLITQ</sequence>
<organism evidence="2 3">
    <name type="scientific">Aspergillus glaucus CBS 516.65</name>
    <dbReference type="NCBI Taxonomy" id="1160497"/>
    <lineage>
        <taxon>Eukaryota</taxon>
        <taxon>Fungi</taxon>
        <taxon>Dikarya</taxon>
        <taxon>Ascomycota</taxon>
        <taxon>Pezizomycotina</taxon>
        <taxon>Eurotiomycetes</taxon>
        <taxon>Eurotiomycetidae</taxon>
        <taxon>Eurotiales</taxon>
        <taxon>Aspergillaceae</taxon>
        <taxon>Aspergillus</taxon>
        <taxon>Aspergillus subgen. Aspergillus</taxon>
    </lineage>
</organism>
<dbReference type="EMBL" id="KV878889">
    <property type="protein sequence ID" value="OJJ88355.1"/>
    <property type="molecule type" value="Genomic_DNA"/>
</dbReference>
<dbReference type="GeneID" id="34456147"/>
<dbReference type="PANTHER" id="PTHR38116">
    <property type="entry name" value="CHROMOSOME 7, WHOLE GENOME SHOTGUN SEQUENCE"/>
    <property type="match status" value="1"/>
</dbReference>
<dbReference type="Proteomes" id="UP000184300">
    <property type="component" value="Unassembled WGS sequence"/>
</dbReference>
<reference evidence="3" key="1">
    <citation type="journal article" date="2017" name="Genome Biol.">
        <title>Comparative genomics reveals high biological diversity and specific adaptations in the industrially and medically important fungal genus Aspergillus.</title>
        <authorList>
            <person name="de Vries R.P."/>
            <person name="Riley R."/>
            <person name="Wiebenga A."/>
            <person name="Aguilar-Osorio G."/>
            <person name="Amillis S."/>
            <person name="Uchima C.A."/>
            <person name="Anderluh G."/>
            <person name="Asadollahi M."/>
            <person name="Askin M."/>
            <person name="Barry K."/>
            <person name="Battaglia E."/>
            <person name="Bayram O."/>
            <person name="Benocci T."/>
            <person name="Braus-Stromeyer S.A."/>
            <person name="Caldana C."/>
            <person name="Canovas D."/>
            <person name="Cerqueira G.C."/>
            <person name="Chen F."/>
            <person name="Chen W."/>
            <person name="Choi C."/>
            <person name="Clum A."/>
            <person name="Dos Santos R.A."/>
            <person name="Damasio A.R."/>
            <person name="Diallinas G."/>
            <person name="Emri T."/>
            <person name="Fekete E."/>
            <person name="Flipphi M."/>
            <person name="Freyberg S."/>
            <person name="Gallo A."/>
            <person name="Gournas C."/>
            <person name="Habgood R."/>
            <person name="Hainaut M."/>
            <person name="Harispe M.L."/>
            <person name="Henrissat B."/>
            <person name="Hilden K.S."/>
            <person name="Hope R."/>
            <person name="Hossain A."/>
            <person name="Karabika E."/>
            <person name="Karaffa L."/>
            <person name="Karanyi Z."/>
            <person name="Krasevec N."/>
            <person name="Kuo A."/>
            <person name="Kusch H."/>
            <person name="LaButti K."/>
            <person name="Lagendijk E.L."/>
            <person name="Lapidus A."/>
            <person name="Levasseur A."/>
            <person name="Lindquist E."/>
            <person name="Lipzen A."/>
            <person name="Logrieco A.F."/>
            <person name="MacCabe A."/>
            <person name="Maekelae M.R."/>
            <person name="Malavazi I."/>
            <person name="Melin P."/>
            <person name="Meyer V."/>
            <person name="Mielnichuk N."/>
            <person name="Miskei M."/>
            <person name="Molnar A.P."/>
            <person name="Mule G."/>
            <person name="Ngan C.Y."/>
            <person name="Orejas M."/>
            <person name="Orosz E."/>
            <person name="Ouedraogo J.P."/>
            <person name="Overkamp K.M."/>
            <person name="Park H.-S."/>
            <person name="Perrone G."/>
            <person name="Piumi F."/>
            <person name="Punt P.J."/>
            <person name="Ram A.F."/>
            <person name="Ramon A."/>
            <person name="Rauscher S."/>
            <person name="Record E."/>
            <person name="Riano-Pachon D.M."/>
            <person name="Robert V."/>
            <person name="Roehrig J."/>
            <person name="Ruller R."/>
            <person name="Salamov A."/>
            <person name="Salih N.S."/>
            <person name="Samson R.A."/>
            <person name="Sandor E."/>
            <person name="Sanguinetti M."/>
            <person name="Schuetze T."/>
            <person name="Sepcic K."/>
            <person name="Shelest E."/>
            <person name="Sherlock G."/>
            <person name="Sophianopoulou V."/>
            <person name="Squina F.M."/>
            <person name="Sun H."/>
            <person name="Susca A."/>
            <person name="Todd R.B."/>
            <person name="Tsang A."/>
            <person name="Unkles S.E."/>
            <person name="van de Wiele N."/>
            <person name="van Rossen-Uffink D."/>
            <person name="Oliveira J.V."/>
            <person name="Vesth T.C."/>
            <person name="Visser J."/>
            <person name="Yu J.-H."/>
            <person name="Zhou M."/>
            <person name="Andersen M.R."/>
            <person name="Archer D.B."/>
            <person name="Baker S.E."/>
            <person name="Benoit I."/>
            <person name="Brakhage A.A."/>
            <person name="Braus G.H."/>
            <person name="Fischer R."/>
            <person name="Frisvad J.C."/>
            <person name="Goldman G.H."/>
            <person name="Houbraken J."/>
            <person name="Oakley B."/>
            <person name="Pocsi I."/>
            <person name="Scazzocchio C."/>
            <person name="Seiboth B."/>
            <person name="vanKuyk P.A."/>
            <person name="Wortman J."/>
            <person name="Dyer P.S."/>
            <person name="Grigoriev I.V."/>
        </authorList>
    </citation>
    <scope>NUCLEOTIDE SEQUENCE [LARGE SCALE GENOMIC DNA]</scope>
    <source>
        <strain evidence="3">CBS 516.65</strain>
    </source>
</reference>
<dbReference type="RefSeq" id="XP_022405031.1">
    <property type="nucleotide sequence ID" value="XM_022539886.1"/>
</dbReference>
<dbReference type="Pfam" id="PF11905">
    <property type="entry name" value="DUF3425"/>
    <property type="match status" value="1"/>
</dbReference>
<evidence type="ECO:0000313" key="2">
    <source>
        <dbReference type="EMBL" id="OJJ88355.1"/>
    </source>
</evidence>
<feature type="region of interest" description="Disordered" evidence="1">
    <location>
        <begin position="1"/>
        <end position="39"/>
    </location>
</feature>
<name>A0A1L9VWT0_ASPGL</name>
<dbReference type="VEuPathDB" id="FungiDB:ASPGLDRAFT_117589"/>
<evidence type="ECO:0000313" key="3">
    <source>
        <dbReference type="Proteomes" id="UP000184300"/>
    </source>
</evidence>
<evidence type="ECO:0000256" key="1">
    <source>
        <dbReference type="SAM" id="MobiDB-lite"/>
    </source>
</evidence>
<dbReference type="STRING" id="1160497.A0A1L9VWT0"/>
<gene>
    <name evidence="2" type="ORF">ASPGLDRAFT_117589</name>
</gene>
<feature type="compositionally biased region" description="Basic and acidic residues" evidence="1">
    <location>
        <begin position="1"/>
        <end position="20"/>
    </location>
</feature>
<protein>
    <recommendedName>
        <fullName evidence="4">BZIP domain-containing protein</fullName>
    </recommendedName>
</protein>
<dbReference type="InterPro" id="IPR021833">
    <property type="entry name" value="DUF3425"/>
</dbReference>
<dbReference type="CDD" id="cd14688">
    <property type="entry name" value="bZIP_YAP"/>
    <property type="match status" value="1"/>
</dbReference>
<proteinExistence type="predicted"/>
<keyword evidence="3" id="KW-1185">Reference proteome</keyword>
<accession>A0A1L9VWT0</accession>
<dbReference type="AlphaFoldDB" id="A0A1L9VWT0"/>
<evidence type="ECO:0008006" key="4">
    <source>
        <dbReference type="Google" id="ProtNLM"/>
    </source>
</evidence>
<dbReference type="OrthoDB" id="2245989at2759"/>